<evidence type="ECO:0000256" key="4">
    <source>
        <dbReference type="ARBA" id="ARBA00022840"/>
    </source>
</evidence>
<dbReference type="InterPro" id="IPR014014">
    <property type="entry name" value="RNA_helicase_DEAD_Q_motif"/>
</dbReference>
<evidence type="ECO:0000259" key="9">
    <source>
        <dbReference type="PROSITE" id="PS51194"/>
    </source>
</evidence>
<feature type="domain" description="Helicase ATP-binding" evidence="8">
    <location>
        <begin position="32"/>
        <end position="199"/>
    </location>
</feature>
<keyword evidence="2" id="KW-0378">Hydrolase</keyword>
<evidence type="ECO:0000313" key="12">
    <source>
        <dbReference type="Proteomes" id="UP000746471"/>
    </source>
</evidence>
<dbReference type="PROSITE" id="PS51195">
    <property type="entry name" value="Q_MOTIF"/>
    <property type="match status" value="1"/>
</dbReference>
<keyword evidence="4" id="KW-0067">ATP-binding</keyword>
<dbReference type="InterPro" id="IPR014001">
    <property type="entry name" value="Helicase_ATP-bd"/>
</dbReference>
<dbReference type="PANTHER" id="PTHR47959:SF1">
    <property type="entry name" value="ATP-DEPENDENT RNA HELICASE DBPA"/>
    <property type="match status" value="1"/>
</dbReference>
<name>A0ABS5PP14_9FIRM</name>
<dbReference type="SMART" id="SM00487">
    <property type="entry name" value="DEXDc"/>
    <property type="match status" value="1"/>
</dbReference>
<dbReference type="Proteomes" id="UP000746471">
    <property type="component" value="Unassembled WGS sequence"/>
</dbReference>
<dbReference type="PROSITE" id="PS51192">
    <property type="entry name" value="HELICASE_ATP_BIND_1"/>
    <property type="match status" value="1"/>
</dbReference>
<evidence type="ECO:0000256" key="5">
    <source>
        <dbReference type="ARBA" id="ARBA00038437"/>
    </source>
</evidence>
<evidence type="ECO:0000256" key="2">
    <source>
        <dbReference type="ARBA" id="ARBA00022801"/>
    </source>
</evidence>
<dbReference type="Pfam" id="PF00270">
    <property type="entry name" value="DEAD"/>
    <property type="match status" value="1"/>
</dbReference>
<protein>
    <submittedName>
        <fullName evidence="11">DEAD/DEAH box helicase</fullName>
    </submittedName>
</protein>
<dbReference type="PANTHER" id="PTHR47959">
    <property type="entry name" value="ATP-DEPENDENT RNA HELICASE RHLE-RELATED"/>
    <property type="match status" value="1"/>
</dbReference>
<dbReference type="InterPro" id="IPR044742">
    <property type="entry name" value="DEAD/DEAH_RhlB"/>
</dbReference>
<evidence type="ECO:0000256" key="7">
    <source>
        <dbReference type="SAM" id="MobiDB-lite"/>
    </source>
</evidence>
<dbReference type="SMART" id="SM00490">
    <property type="entry name" value="HELICc"/>
    <property type="match status" value="1"/>
</dbReference>
<dbReference type="InterPro" id="IPR001650">
    <property type="entry name" value="Helicase_C-like"/>
</dbReference>
<comment type="caution">
    <text evidence="11">The sequence shown here is derived from an EMBL/GenBank/DDBJ whole genome shotgun (WGS) entry which is preliminary data.</text>
</comment>
<feature type="region of interest" description="Disordered" evidence="7">
    <location>
        <begin position="373"/>
        <end position="415"/>
    </location>
</feature>
<dbReference type="Gene3D" id="3.40.50.300">
    <property type="entry name" value="P-loop containing nucleotide triphosphate hydrolases"/>
    <property type="match status" value="2"/>
</dbReference>
<dbReference type="CDD" id="cd00268">
    <property type="entry name" value="DEADc"/>
    <property type="match status" value="1"/>
</dbReference>
<gene>
    <name evidence="11" type="ORF">KHM83_09505</name>
</gene>
<accession>A0ABS5PP14</accession>
<keyword evidence="12" id="KW-1185">Reference proteome</keyword>
<comment type="similarity">
    <text evidence="5">Belongs to the DEAD box helicase family.</text>
</comment>
<evidence type="ECO:0000256" key="6">
    <source>
        <dbReference type="PROSITE-ProRule" id="PRU00552"/>
    </source>
</evidence>
<dbReference type="InterPro" id="IPR027417">
    <property type="entry name" value="P-loop_NTPase"/>
</dbReference>
<evidence type="ECO:0000259" key="8">
    <source>
        <dbReference type="PROSITE" id="PS51192"/>
    </source>
</evidence>
<dbReference type="PROSITE" id="PS51194">
    <property type="entry name" value="HELICASE_CTER"/>
    <property type="match status" value="1"/>
</dbReference>
<dbReference type="Pfam" id="PF00271">
    <property type="entry name" value="Helicase_C"/>
    <property type="match status" value="1"/>
</dbReference>
<dbReference type="InterPro" id="IPR011545">
    <property type="entry name" value="DEAD/DEAH_box_helicase_dom"/>
</dbReference>
<dbReference type="CDD" id="cd18787">
    <property type="entry name" value="SF2_C_DEAD"/>
    <property type="match status" value="1"/>
</dbReference>
<dbReference type="SUPFAM" id="SSF52540">
    <property type="entry name" value="P-loop containing nucleoside triphosphate hydrolases"/>
    <property type="match status" value="1"/>
</dbReference>
<evidence type="ECO:0000313" key="11">
    <source>
        <dbReference type="EMBL" id="MBS7526913.1"/>
    </source>
</evidence>
<feature type="domain" description="DEAD-box RNA helicase Q" evidence="10">
    <location>
        <begin position="1"/>
        <end position="29"/>
    </location>
</feature>
<evidence type="ECO:0000256" key="1">
    <source>
        <dbReference type="ARBA" id="ARBA00022741"/>
    </source>
</evidence>
<dbReference type="InterPro" id="IPR050079">
    <property type="entry name" value="DEAD_box_RNA_helicase"/>
</dbReference>
<evidence type="ECO:0000259" key="10">
    <source>
        <dbReference type="PROSITE" id="PS51195"/>
    </source>
</evidence>
<sequence>MSFHKLGINHFYAQILEENFITEPTPIQTLAIPLISAGKDLIAEAQTGTGKTLAFLLPALQKIDLSSTGISVLVIAPTRELALQITEVAKMFYDLSVLNIYGGQDFSAQMHALEGKVDVIIATPGRLLHHLSRGRLDLSEVSTLVIDEADHLFKGGFLEDVESILSYLPTSRQTLLFSATIDKTVKRFSKKYMKSSEHVVAPKEKVVLDHIAQYVILSSNRKKVDDLLFLFKRDCPTKAIIFCRSRIGVDTLHQTLFEAGLSVAKLHGGLSQTVRENVMKGFREGEFLTLVTTDVASRGLDISMVSHVINYNLPDFPEDYVHRIGRTGRAGAAGIAYTILTGKDEIRLEKIEAFIDMKIPRYAFETKDDLKTTLKTNQRNGPHFDDKAAPMKKVKKQHQPTGKVKTQSKEKRRHP</sequence>
<organism evidence="11 12">
    <name type="scientific">Fusibacter paucivorans</name>
    <dbReference type="NCBI Taxonomy" id="76009"/>
    <lineage>
        <taxon>Bacteria</taxon>
        <taxon>Bacillati</taxon>
        <taxon>Bacillota</taxon>
        <taxon>Clostridia</taxon>
        <taxon>Eubacteriales</taxon>
        <taxon>Eubacteriales Family XII. Incertae Sedis</taxon>
        <taxon>Fusibacter</taxon>
    </lineage>
</organism>
<dbReference type="GO" id="GO:0004386">
    <property type="term" value="F:helicase activity"/>
    <property type="evidence" value="ECO:0007669"/>
    <property type="project" value="UniProtKB-KW"/>
</dbReference>
<proteinExistence type="inferred from homology"/>
<keyword evidence="3 11" id="KW-0347">Helicase</keyword>
<dbReference type="EMBL" id="JAHBCL010000014">
    <property type="protein sequence ID" value="MBS7526913.1"/>
    <property type="molecule type" value="Genomic_DNA"/>
</dbReference>
<feature type="domain" description="Helicase C-terminal" evidence="9">
    <location>
        <begin position="223"/>
        <end position="370"/>
    </location>
</feature>
<evidence type="ECO:0000256" key="3">
    <source>
        <dbReference type="ARBA" id="ARBA00022806"/>
    </source>
</evidence>
<feature type="short sequence motif" description="Q motif" evidence="6">
    <location>
        <begin position="1"/>
        <end position="29"/>
    </location>
</feature>
<dbReference type="RefSeq" id="WP_213236774.1">
    <property type="nucleotide sequence ID" value="NZ_JAHBCL010000014.1"/>
</dbReference>
<reference evidence="11 12" key="1">
    <citation type="submission" date="2021-05" db="EMBL/GenBank/DDBJ databases">
        <title>Fusibacter ferrireducens sp. nov., an anaerobic, sulfur- and Fe-reducing bacterium isolated from the mangrove sediment.</title>
        <authorList>
            <person name="Qiu D."/>
        </authorList>
    </citation>
    <scope>NUCLEOTIDE SEQUENCE [LARGE SCALE GENOMIC DNA]</scope>
    <source>
        <strain evidence="11 12">DSM 12116</strain>
    </source>
</reference>
<keyword evidence="1" id="KW-0547">Nucleotide-binding</keyword>